<gene>
    <name evidence="6" type="ORF">BGC07_01465</name>
</gene>
<name>A0ABX2ZZ56_9GAMM</name>
<dbReference type="InterPro" id="IPR003439">
    <property type="entry name" value="ABC_transporter-like_ATP-bd"/>
</dbReference>
<dbReference type="InterPro" id="IPR027417">
    <property type="entry name" value="P-loop_NTPase"/>
</dbReference>
<feature type="domain" description="ABC transporter" evidence="5">
    <location>
        <begin position="4"/>
        <end position="226"/>
    </location>
</feature>
<dbReference type="PROSITE" id="PS50893">
    <property type="entry name" value="ABC_TRANSPORTER_2"/>
    <property type="match status" value="1"/>
</dbReference>
<comment type="similarity">
    <text evidence="1">Belongs to the ABC transporter superfamily.</text>
</comment>
<evidence type="ECO:0000313" key="6">
    <source>
        <dbReference type="EMBL" id="ODN41876.1"/>
    </source>
</evidence>
<dbReference type="Proteomes" id="UP000094329">
    <property type="component" value="Unassembled WGS sequence"/>
</dbReference>
<comment type="caution">
    <text evidence="6">The sequence shown here is derived from an EMBL/GenBank/DDBJ whole genome shotgun (WGS) entry which is preliminary data.</text>
</comment>
<dbReference type="InterPro" id="IPR003593">
    <property type="entry name" value="AAA+_ATPase"/>
</dbReference>
<dbReference type="SMART" id="SM00382">
    <property type="entry name" value="AAA"/>
    <property type="match status" value="1"/>
</dbReference>
<keyword evidence="2" id="KW-0813">Transport</keyword>
<evidence type="ECO:0000256" key="3">
    <source>
        <dbReference type="ARBA" id="ARBA00022741"/>
    </source>
</evidence>
<evidence type="ECO:0000256" key="2">
    <source>
        <dbReference type="ARBA" id="ARBA00022448"/>
    </source>
</evidence>
<protein>
    <recommendedName>
        <fullName evidence="5">ABC transporter domain-containing protein</fullName>
    </recommendedName>
</protein>
<dbReference type="Gene3D" id="3.40.50.300">
    <property type="entry name" value="P-loop containing nucleotide triphosphate hydrolases"/>
    <property type="match status" value="1"/>
</dbReference>
<sequence length="239" mass="27134">MLEVQFKNVHIRYEQLTLFDNLNLSIHAGKVTCLLGPSGVGKTTLLRLISGLEHPYSGQVLIDHQHNNHHQNIAYMAQQDLLMPWHTVLNNVLMQAKLQGIKPNPTTAKQLLSQVGLEQSIHAYPHQLSGGMRQRAALVRALLQNKPILLMDEPFAALDIITKYQLHELCYPYLENKTVVLVTHDPLEALRLGDYIYILNNCPVQFSKVEPPSTIQRPRDPEDPVTMQQYAELLKRLSA</sequence>
<dbReference type="EMBL" id="MDTU01000001">
    <property type="protein sequence ID" value="ODN41876.1"/>
    <property type="molecule type" value="Genomic_DNA"/>
</dbReference>
<dbReference type="Pfam" id="PF00005">
    <property type="entry name" value="ABC_tran"/>
    <property type="match status" value="1"/>
</dbReference>
<dbReference type="InterPro" id="IPR050166">
    <property type="entry name" value="ABC_transporter_ATP-bind"/>
</dbReference>
<accession>A0ABX2ZZ56</accession>
<evidence type="ECO:0000259" key="5">
    <source>
        <dbReference type="PROSITE" id="PS50893"/>
    </source>
</evidence>
<keyword evidence="7" id="KW-1185">Reference proteome</keyword>
<dbReference type="PROSITE" id="PS00211">
    <property type="entry name" value="ABC_TRANSPORTER_1"/>
    <property type="match status" value="1"/>
</dbReference>
<evidence type="ECO:0000313" key="7">
    <source>
        <dbReference type="Proteomes" id="UP000094329"/>
    </source>
</evidence>
<keyword evidence="4" id="KW-0067">ATP-binding</keyword>
<dbReference type="InterPro" id="IPR017871">
    <property type="entry name" value="ABC_transporter-like_CS"/>
</dbReference>
<evidence type="ECO:0000256" key="4">
    <source>
        <dbReference type="ARBA" id="ARBA00022840"/>
    </source>
</evidence>
<evidence type="ECO:0000256" key="1">
    <source>
        <dbReference type="ARBA" id="ARBA00005417"/>
    </source>
</evidence>
<dbReference type="RefSeq" id="WP_069311678.1">
    <property type="nucleotide sequence ID" value="NZ_MDTU01000001.1"/>
</dbReference>
<dbReference type="PANTHER" id="PTHR42788">
    <property type="entry name" value="TAURINE IMPORT ATP-BINDING PROTEIN-RELATED"/>
    <property type="match status" value="1"/>
</dbReference>
<reference evidence="6 7" key="1">
    <citation type="submission" date="2016-08" db="EMBL/GenBank/DDBJ databases">
        <title>Draft genome sequence of Candidatus Piscirickettsia litoralis, from seawater.</title>
        <authorList>
            <person name="Wan X."/>
            <person name="Lee A.J."/>
            <person name="Hou S."/>
            <person name="Donachie S.P."/>
        </authorList>
    </citation>
    <scope>NUCLEOTIDE SEQUENCE [LARGE SCALE GENOMIC DNA]</scope>
    <source>
        <strain evidence="6 7">Y2</strain>
    </source>
</reference>
<organism evidence="6 7">
    <name type="scientific">Piscirickettsia litoralis</name>
    <dbReference type="NCBI Taxonomy" id="1891921"/>
    <lineage>
        <taxon>Bacteria</taxon>
        <taxon>Pseudomonadati</taxon>
        <taxon>Pseudomonadota</taxon>
        <taxon>Gammaproteobacteria</taxon>
        <taxon>Thiotrichales</taxon>
        <taxon>Piscirickettsiaceae</taxon>
        <taxon>Piscirickettsia</taxon>
    </lineage>
</organism>
<dbReference type="PANTHER" id="PTHR42788:SF2">
    <property type="entry name" value="ABC TRANSPORTER ATP-BINDING PROTEIN"/>
    <property type="match status" value="1"/>
</dbReference>
<proteinExistence type="inferred from homology"/>
<keyword evidence="3" id="KW-0547">Nucleotide-binding</keyword>
<dbReference type="SUPFAM" id="SSF52540">
    <property type="entry name" value="P-loop containing nucleoside triphosphate hydrolases"/>
    <property type="match status" value="1"/>
</dbReference>